<dbReference type="InterPro" id="IPR008974">
    <property type="entry name" value="TRAF-like"/>
</dbReference>
<keyword evidence="2" id="KW-1185">Reference proteome</keyword>
<evidence type="ECO:0000313" key="3">
    <source>
        <dbReference type="WBParaSite" id="SVE_0412200.1"/>
    </source>
</evidence>
<sequence>MDQKRKRSNDEFIDGLCKIQGKVDKFNHVCSIENFSQRPEKTDEGIELPIFVDGSRERSEWCLWIYPNGNKEGSKEYVSVFLELESPTKQ</sequence>
<reference evidence="3" key="2">
    <citation type="submission" date="2015-08" db="UniProtKB">
        <authorList>
            <consortium name="WormBaseParasite"/>
        </authorList>
    </citation>
    <scope>IDENTIFICATION</scope>
</reference>
<dbReference type="WBParaSite" id="SVE_0412200.1">
    <property type="protein sequence ID" value="SVE_0412200.1"/>
    <property type="gene ID" value="SVE_0412200"/>
</dbReference>
<dbReference type="Gene3D" id="2.60.210.10">
    <property type="entry name" value="Apoptosis, Tumor Necrosis Factor Receptor Associated Protein 2, Chain A"/>
    <property type="match status" value="1"/>
</dbReference>
<dbReference type="PROSITE" id="PS50144">
    <property type="entry name" value="MATH"/>
    <property type="match status" value="1"/>
</dbReference>
<organism evidence="2 3">
    <name type="scientific">Strongyloides venezuelensis</name>
    <name type="common">Threadworm</name>
    <dbReference type="NCBI Taxonomy" id="75913"/>
    <lineage>
        <taxon>Eukaryota</taxon>
        <taxon>Metazoa</taxon>
        <taxon>Ecdysozoa</taxon>
        <taxon>Nematoda</taxon>
        <taxon>Chromadorea</taxon>
        <taxon>Rhabditida</taxon>
        <taxon>Tylenchina</taxon>
        <taxon>Panagrolaimomorpha</taxon>
        <taxon>Strongyloidoidea</taxon>
        <taxon>Strongyloididae</taxon>
        <taxon>Strongyloides</taxon>
    </lineage>
</organism>
<dbReference type="STRING" id="75913.A0A0K0F5N0"/>
<name>A0A0K0F5N0_STRVS</name>
<protein>
    <submittedName>
        <fullName evidence="3">Speckle-type POZ protein-like (inferred by orthology to a human protein)</fullName>
    </submittedName>
</protein>
<dbReference type="SUPFAM" id="SSF49599">
    <property type="entry name" value="TRAF domain-like"/>
    <property type="match status" value="1"/>
</dbReference>
<feature type="domain" description="MATH" evidence="1">
    <location>
        <begin position="25"/>
        <end position="90"/>
    </location>
</feature>
<reference evidence="2" key="1">
    <citation type="submission" date="2014-07" db="EMBL/GenBank/DDBJ databases">
        <authorList>
            <person name="Martin A.A"/>
            <person name="De Silva N."/>
        </authorList>
    </citation>
    <scope>NUCLEOTIDE SEQUENCE</scope>
</reference>
<dbReference type="AlphaFoldDB" id="A0A0K0F5N0"/>
<accession>A0A0K0F5N0</accession>
<evidence type="ECO:0000313" key="2">
    <source>
        <dbReference type="Proteomes" id="UP000035680"/>
    </source>
</evidence>
<dbReference type="Proteomes" id="UP000035680">
    <property type="component" value="Unassembled WGS sequence"/>
</dbReference>
<evidence type="ECO:0000259" key="1">
    <source>
        <dbReference type="PROSITE" id="PS50144"/>
    </source>
</evidence>
<proteinExistence type="predicted"/>
<dbReference type="InterPro" id="IPR002083">
    <property type="entry name" value="MATH/TRAF_dom"/>
</dbReference>
<dbReference type="Pfam" id="PF22486">
    <property type="entry name" value="MATH_2"/>
    <property type="match status" value="1"/>
</dbReference>